<dbReference type="EnsemblFungi" id="PTTG_27256-t43_1">
    <property type="protein sequence ID" value="PTTG_27256-t43_1-p1"/>
    <property type="gene ID" value="PTTG_27256"/>
</dbReference>
<evidence type="ECO:0000256" key="1">
    <source>
        <dbReference type="SAM" id="MobiDB-lite"/>
    </source>
</evidence>
<dbReference type="Proteomes" id="UP000005240">
    <property type="component" value="Unassembled WGS sequence"/>
</dbReference>
<feature type="region of interest" description="Disordered" evidence="1">
    <location>
        <begin position="183"/>
        <end position="204"/>
    </location>
</feature>
<keyword evidence="4" id="KW-1185">Reference proteome</keyword>
<dbReference type="AlphaFoldDB" id="A0A180GLR0"/>
<evidence type="ECO:0000313" key="2">
    <source>
        <dbReference type="EMBL" id="OAV93696.1"/>
    </source>
</evidence>
<reference evidence="3" key="4">
    <citation type="submission" date="2025-05" db="UniProtKB">
        <authorList>
            <consortium name="EnsemblFungi"/>
        </authorList>
    </citation>
    <scope>IDENTIFICATION</scope>
    <source>
        <strain evidence="3">isolate 1-1 / race 1 (BBBD)</strain>
    </source>
</reference>
<name>A0A180GLR0_PUCT1</name>
<protein>
    <submittedName>
        <fullName evidence="2 3">Uncharacterized protein</fullName>
    </submittedName>
</protein>
<dbReference type="VEuPathDB" id="FungiDB:PTTG_27256"/>
<reference evidence="2" key="1">
    <citation type="submission" date="2009-11" db="EMBL/GenBank/DDBJ databases">
        <authorList>
            <consortium name="The Broad Institute Genome Sequencing Platform"/>
            <person name="Ward D."/>
            <person name="Feldgarden M."/>
            <person name="Earl A."/>
            <person name="Young S.K."/>
            <person name="Zeng Q."/>
            <person name="Koehrsen M."/>
            <person name="Alvarado L."/>
            <person name="Berlin A."/>
            <person name="Bochicchio J."/>
            <person name="Borenstein D."/>
            <person name="Chapman S.B."/>
            <person name="Chen Z."/>
            <person name="Engels R."/>
            <person name="Freedman E."/>
            <person name="Gellesch M."/>
            <person name="Goldberg J."/>
            <person name="Griggs A."/>
            <person name="Gujja S."/>
            <person name="Heilman E."/>
            <person name="Heiman D."/>
            <person name="Hepburn T."/>
            <person name="Howarth C."/>
            <person name="Jen D."/>
            <person name="Larson L."/>
            <person name="Lewis B."/>
            <person name="Mehta T."/>
            <person name="Park D."/>
            <person name="Pearson M."/>
            <person name="Roberts A."/>
            <person name="Saif S."/>
            <person name="Shea T."/>
            <person name="Shenoy N."/>
            <person name="Sisk P."/>
            <person name="Stolte C."/>
            <person name="Sykes S."/>
            <person name="Thomson T."/>
            <person name="Walk T."/>
            <person name="White J."/>
            <person name="Yandava C."/>
            <person name="Izard J."/>
            <person name="Baranova O.V."/>
            <person name="Blanton J.M."/>
            <person name="Tanner A.C."/>
            <person name="Dewhirst F.E."/>
            <person name="Haas B."/>
            <person name="Nusbaum C."/>
            <person name="Birren B."/>
        </authorList>
    </citation>
    <scope>NUCLEOTIDE SEQUENCE [LARGE SCALE GENOMIC DNA]</scope>
    <source>
        <strain evidence="2">1-1 BBBD Race 1</strain>
    </source>
</reference>
<organism evidence="2">
    <name type="scientific">Puccinia triticina (isolate 1-1 / race 1 (BBBD))</name>
    <name type="common">Brown leaf rust fungus</name>
    <dbReference type="NCBI Taxonomy" id="630390"/>
    <lineage>
        <taxon>Eukaryota</taxon>
        <taxon>Fungi</taxon>
        <taxon>Dikarya</taxon>
        <taxon>Basidiomycota</taxon>
        <taxon>Pucciniomycotina</taxon>
        <taxon>Pucciniomycetes</taxon>
        <taxon>Pucciniales</taxon>
        <taxon>Pucciniaceae</taxon>
        <taxon>Puccinia</taxon>
    </lineage>
</organism>
<evidence type="ECO:0000313" key="4">
    <source>
        <dbReference type="Proteomes" id="UP000005240"/>
    </source>
</evidence>
<dbReference type="OrthoDB" id="2501265at2759"/>
<reference evidence="3 4" key="3">
    <citation type="journal article" date="2017" name="G3 (Bethesda)">
        <title>Comparative analysis highlights variable genome content of wheat rusts and divergence of the mating loci.</title>
        <authorList>
            <person name="Cuomo C.A."/>
            <person name="Bakkeren G."/>
            <person name="Khalil H.B."/>
            <person name="Panwar V."/>
            <person name="Joly D."/>
            <person name="Linning R."/>
            <person name="Sakthikumar S."/>
            <person name="Song X."/>
            <person name="Adiconis X."/>
            <person name="Fan L."/>
            <person name="Goldberg J.M."/>
            <person name="Levin J.Z."/>
            <person name="Young S."/>
            <person name="Zeng Q."/>
            <person name="Anikster Y."/>
            <person name="Bruce M."/>
            <person name="Wang M."/>
            <person name="Yin C."/>
            <person name="McCallum B."/>
            <person name="Szabo L.J."/>
            <person name="Hulbert S."/>
            <person name="Chen X."/>
            <person name="Fellers J.P."/>
        </authorList>
    </citation>
    <scope>NUCLEOTIDE SEQUENCE</scope>
    <source>
        <strain evidence="3">isolate 1-1 / race 1 (BBBD)</strain>
        <strain evidence="4">Isolate 1-1 / race 1 (BBBD)</strain>
    </source>
</reference>
<accession>A0A180GLR0</accession>
<sequence>MLAASDSARRPGCSAWIFATSRINRQQGNTAAQSTMDFRGSSRKPFEEVFVRLDGLPVYASSLALQAFIASIRADQTLLFPEASLVALVRLPSATHAIIRLTRPAELAEERWFPELIEACRRLKKARLSMGRGPPDSSAPIEPVLLCAPSPAPTTPPSIAAQQLPLSTPDHYHPLVPKLESSTKIRHPRKRSRILPPVPVPSRSDKIAHATRDLAKAKQSESDCIAAKKLIQERSNRISPFQRFRNNL</sequence>
<feature type="compositionally biased region" description="Basic residues" evidence="1">
    <location>
        <begin position="184"/>
        <end position="193"/>
    </location>
</feature>
<proteinExistence type="predicted"/>
<reference evidence="2" key="2">
    <citation type="submission" date="2016-05" db="EMBL/GenBank/DDBJ databases">
        <title>Comparative analysis highlights variable genome content of wheat rusts and divergence of the mating loci.</title>
        <authorList>
            <person name="Cuomo C.A."/>
            <person name="Bakkeren G."/>
            <person name="Szabo L."/>
            <person name="Khalil H."/>
            <person name="Joly D."/>
            <person name="Goldberg J."/>
            <person name="Young S."/>
            <person name="Zeng Q."/>
            <person name="Fellers J."/>
        </authorList>
    </citation>
    <scope>NUCLEOTIDE SEQUENCE [LARGE SCALE GENOMIC DNA]</scope>
    <source>
        <strain evidence="2">1-1 BBBD Race 1</strain>
    </source>
</reference>
<evidence type="ECO:0000313" key="3">
    <source>
        <dbReference type="EnsemblFungi" id="PTTG_27256-t43_1-p1"/>
    </source>
</evidence>
<dbReference type="EMBL" id="ADAS02000048">
    <property type="protein sequence ID" value="OAV93696.1"/>
    <property type="molecule type" value="Genomic_DNA"/>
</dbReference>
<gene>
    <name evidence="2" type="ORF">PTTG_27256</name>
</gene>